<accession>A0A848F9K6</accession>
<comment type="caution">
    <text evidence="9">The sequence shown here is derived from an EMBL/GenBank/DDBJ whole genome shotgun (WGS) entry which is preliminary data.</text>
</comment>
<evidence type="ECO:0000256" key="2">
    <source>
        <dbReference type="ARBA" id="ARBA00022741"/>
    </source>
</evidence>
<dbReference type="Pfam" id="PF02237">
    <property type="entry name" value="BPL_C"/>
    <property type="match status" value="1"/>
</dbReference>
<sequence>MNESRLPWQAEALWRQLQPLLPGLSIEVVAHADSTNTRLLERARLSGGRHERALIRAPEAPPAPNEPPTPLGRRADDTQPCLLVAEHQTRGRGRLGRTWQSTPGASLTFSLSLPFEPVDWSGLSLSVGVALADALDPLQPGQAPRIGLKWPNDLWLIDAPVVGRKLGGVLIETVAVGRRRMAVVGVGLNLHPQPVRDAASGVASLSELDPAVTAPATLHRVALSLAQVLRQHEREGFRPFVERYARRDLLQGRPVTTTAPALEGIARGVAEDGALLVETPQGLQRLSSGEVSVRLAGMPVDGAS</sequence>
<feature type="region of interest" description="Disordered" evidence="7">
    <location>
        <begin position="53"/>
        <end position="76"/>
    </location>
</feature>
<evidence type="ECO:0000259" key="8">
    <source>
        <dbReference type="PROSITE" id="PS51733"/>
    </source>
</evidence>
<dbReference type="CDD" id="cd16442">
    <property type="entry name" value="BPL"/>
    <property type="match status" value="1"/>
</dbReference>
<dbReference type="GO" id="GO:0005524">
    <property type="term" value="F:ATP binding"/>
    <property type="evidence" value="ECO:0007669"/>
    <property type="project" value="UniProtKB-KW"/>
</dbReference>
<feature type="domain" description="BPL/LPL catalytic" evidence="8">
    <location>
        <begin position="54"/>
        <end position="233"/>
    </location>
</feature>
<comment type="catalytic activity">
    <reaction evidence="6">
        <text>biotin + L-lysyl-[protein] + ATP = N(6)-biotinyl-L-lysyl-[protein] + AMP + diphosphate + H(+)</text>
        <dbReference type="Rhea" id="RHEA:11756"/>
        <dbReference type="Rhea" id="RHEA-COMP:9752"/>
        <dbReference type="Rhea" id="RHEA-COMP:10505"/>
        <dbReference type="ChEBI" id="CHEBI:15378"/>
        <dbReference type="ChEBI" id="CHEBI:29969"/>
        <dbReference type="ChEBI" id="CHEBI:30616"/>
        <dbReference type="ChEBI" id="CHEBI:33019"/>
        <dbReference type="ChEBI" id="CHEBI:57586"/>
        <dbReference type="ChEBI" id="CHEBI:83144"/>
        <dbReference type="ChEBI" id="CHEBI:456215"/>
        <dbReference type="EC" id="6.3.4.15"/>
    </reaction>
</comment>
<dbReference type="Proteomes" id="UP000574067">
    <property type="component" value="Unassembled WGS sequence"/>
</dbReference>
<dbReference type="InterPro" id="IPR004408">
    <property type="entry name" value="Biotin_CoA_COase_ligase"/>
</dbReference>
<evidence type="ECO:0000256" key="1">
    <source>
        <dbReference type="ARBA" id="ARBA00022598"/>
    </source>
</evidence>
<dbReference type="NCBIfam" id="TIGR00121">
    <property type="entry name" value="birA_ligase"/>
    <property type="match status" value="1"/>
</dbReference>
<gene>
    <name evidence="9" type="ORF">HHL10_14685</name>
</gene>
<evidence type="ECO:0000256" key="3">
    <source>
        <dbReference type="ARBA" id="ARBA00022840"/>
    </source>
</evidence>
<evidence type="ECO:0000313" key="10">
    <source>
        <dbReference type="Proteomes" id="UP000574067"/>
    </source>
</evidence>
<dbReference type="AlphaFoldDB" id="A0A848F9K6"/>
<dbReference type="PANTHER" id="PTHR12835:SF5">
    <property type="entry name" value="BIOTIN--PROTEIN LIGASE"/>
    <property type="match status" value="1"/>
</dbReference>
<evidence type="ECO:0000256" key="5">
    <source>
        <dbReference type="ARBA" id="ARBA00024227"/>
    </source>
</evidence>
<keyword evidence="10" id="KW-1185">Reference proteome</keyword>
<keyword evidence="4" id="KW-0092">Biotin</keyword>
<organism evidence="9 10">
    <name type="scientific">Azohydromonas caseinilytica</name>
    <dbReference type="NCBI Taxonomy" id="2728836"/>
    <lineage>
        <taxon>Bacteria</taxon>
        <taxon>Pseudomonadati</taxon>
        <taxon>Pseudomonadota</taxon>
        <taxon>Betaproteobacteria</taxon>
        <taxon>Burkholderiales</taxon>
        <taxon>Sphaerotilaceae</taxon>
        <taxon>Azohydromonas</taxon>
    </lineage>
</organism>
<dbReference type="Pfam" id="PF03099">
    <property type="entry name" value="BPL_LplA_LipB"/>
    <property type="match status" value="1"/>
</dbReference>
<dbReference type="GO" id="GO:0004077">
    <property type="term" value="F:biotin--[biotin carboxyl-carrier protein] ligase activity"/>
    <property type="evidence" value="ECO:0007669"/>
    <property type="project" value="UniProtKB-EC"/>
</dbReference>
<keyword evidence="2" id="KW-0547">Nucleotide-binding</keyword>
<dbReference type="GO" id="GO:0005737">
    <property type="term" value="C:cytoplasm"/>
    <property type="evidence" value="ECO:0007669"/>
    <property type="project" value="TreeGrafter"/>
</dbReference>
<dbReference type="RefSeq" id="WP_169161131.1">
    <property type="nucleotide sequence ID" value="NZ_JABBFW010000009.1"/>
</dbReference>
<protein>
    <recommendedName>
        <fullName evidence="5">biotin--[biotin carboxyl-carrier protein] ligase</fullName>
        <ecNumber evidence="5">6.3.4.15</ecNumber>
    </recommendedName>
</protein>
<keyword evidence="3" id="KW-0067">ATP-binding</keyword>
<evidence type="ECO:0000256" key="6">
    <source>
        <dbReference type="ARBA" id="ARBA00047846"/>
    </source>
</evidence>
<dbReference type="PROSITE" id="PS51733">
    <property type="entry name" value="BPL_LPL_CATALYTIC"/>
    <property type="match status" value="1"/>
</dbReference>
<dbReference type="Gene3D" id="2.30.30.100">
    <property type="match status" value="1"/>
</dbReference>
<dbReference type="EC" id="6.3.4.15" evidence="5"/>
<proteinExistence type="predicted"/>
<feature type="compositionally biased region" description="Pro residues" evidence="7">
    <location>
        <begin position="59"/>
        <end position="70"/>
    </location>
</feature>
<name>A0A848F9K6_9BURK</name>
<evidence type="ECO:0000313" key="9">
    <source>
        <dbReference type="EMBL" id="NML16224.1"/>
    </source>
</evidence>
<dbReference type="InterPro" id="IPR008988">
    <property type="entry name" value="Transcriptional_repressor_C"/>
</dbReference>
<evidence type="ECO:0000256" key="4">
    <source>
        <dbReference type="ARBA" id="ARBA00023267"/>
    </source>
</evidence>
<dbReference type="PANTHER" id="PTHR12835">
    <property type="entry name" value="BIOTIN PROTEIN LIGASE"/>
    <property type="match status" value="1"/>
</dbReference>
<dbReference type="InterPro" id="IPR004143">
    <property type="entry name" value="BPL_LPL_catalytic"/>
</dbReference>
<keyword evidence="1 9" id="KW-0436">Ligase</keyword>
<evidence type="ECO:0000256" key="7">
    <source>
        <dbReference type="SAM" id="MobiDB-lite"/>
    </source>
</evidence>
<dbReference type="InterPro" id="IPR003142">
    <property type="entry name" value="BPL_C"/>
</dbReference>
<dbReference type="Gene3D" id="3.30.930.10">
    <property type="entry name" value="Bira Bifunctional Protein, Domain 2"/>
    <property type="match status" value="1"/>
</dbReference>
<reference evidence="9 10" key="1">
    <citation type="submission" date="2020-04" db="EMBL/GenBank/DDBJ databases">
        <title>Azohydromonas sp. isolated from soil.</title>
        <authorList>
            <person name="Dahal R.H."/>
        </authorList>
    </citation>
    <scope>NUCLEOTIDE SEQUENCE [LARGE SCALE GENOMIC DNA]</scope>
    <source>
        <strain evidence="9 10">G-1-1-14</strain>
    </source>
</reference>
<dbReference type="EMBL" id="JABBFW010000009">
    <property type="protein sequence ID" value="NML16224.1"/>
    <property type="molecule type" value="Genomic_DNA"/>
</dbReference>
<dbReference type="InterPro" id="IPR045864">
    <property type="entry name" value="aa-tRNA-synth_II/BPL/LPL"/>
</dbReference>
<dbReference type="SUPFAM" id="SSF50037">
    <property type="entry name" value="C-terminal domain of transcriptional repressors"/>
    <property type="match status" value="1"/>
</dbReference>
<dbReference type="SUPFAM" id="SSF55681">
    <property type="entry name" value="Class II aaRS and biotin synthetases"/>
    <property type="match status" value="1"/>
</dbReference>